<evidence type="ECO:0000313" key="3">
    <source>
        <dbReference type="EnsemblMetazoa" id="CapteP77904"/>
    </source>
</evidence>
<feature type="non-terminal residue" evidence="2">
    <location>
        <position position="63"/>
    </location>
</feature>
<dbReference type="OrthoDB" id="6287323at2759"/>
<keyword evidence="4" id="KW-1185">Reference proteome</keyword>
<evidence type="ECO:0000313" key="2">
    <source>
        <dbReference type="EMBL" id="ELU09440.1"/>
    </source>
</evidence>
<dbReference type="OMA" id="MEEMLCA"/>
<dbReference type="STRING" id="283909.R7UTB8"/>
<feature type="non-terminal residue" evidence="2">
    <location>
        <position position="1"/>
    </location>
</feature>
<dbReference type="EMBL" id="KB298217">
    <property type="protein sequence ID" value="ELU09440.1"/>
    <property type="molecule type" value="Genomic_DNA"/>
</dbReference>
<dbReference type="Pfam" id="PF01826">
    <property type="entry name" value="TIL"/>
    <property type="match status" value="1"/>
</dbReference>
<sequence>CQAHSTFVERASACQPSCTEPNADENCDQPDQEACVCDKGFIMSGVECVPVEECGCMFMGQYY</sequence>
<dbReference type="Gene3D" id="2.10.25.10">
    <property type="entry name" value="Laminin"/>
    <property type="match status" value="1"/>
</dbReference>
<protein>
    <recommendedName>
        <fullName evidence="1">TIL domain-containing protein</fullName>
    </recommendedName>
</protein>
<dbReference type="InterPro" id="IPR036084">
    <property type="entry name" value="Ser_inhib-like_sf"/>
</dbReference>
<dbReference type="HOGENOM" id="CLU_156801_4_0_1"/>
<reference evidence="2 4" key="2">
    <citation type="journal article" date="2013" name="Nature">
        <title>Insights into bilaterian evolution from three spiralian genomes.</title>
        <authorList>
            <person name="Simakov O."/>
            <person name="Marletaz F."/>
            <person name="Cho S.J."/>
            <person name="Edsinger-Gonzales E."/>
            <person name="Havlak P."/>
            <person name="Hellsten U."/>
            <person name="Kuo D.H."/>
            <person name="Larsson T."/>
            <person name="Lv J."/>
            <person name="Arendt D."/>
            <person name="Savage R."/>
            <person name="Osoegawa K."/>
            <person name="de Jong P."/>
            <person name="Grimwood J."/>
            <person name="Chapman J.A."/>
            <person name="Shapiro H."/>
            <person name="Aerts A."/>
            <person name="Otillar R.P."/>
            <person name="Terry A.Y."/>
            <person name="Boore J.L."/>
            <person name="Grigoriev I.V."/>
            <person name="Lindberg D.R."/>
            <person name="Seaver E.C."/>
            <person name="Weisblat D.A."/>
            <person name="Putnam N.H."/>
            <person name="Rokhsar D.S."/>
        </authorList>
    </citation>
    <scope>NUCLEOTIDE SEQUENCE</scope>
    <source>
        <strain evidence="2 4">I ESC-2004</strain>
    </source>
</reference>
<gene>
    <name evidence="2" type="ORF">CAPTEDRAFT_77904</name>
</gene>
<evidence type="ECO:0000313" key="4">
    <source>
        <dbReference type="Proteomes" id="UP000014760"/>
    </source>
</evidence>
<accession>R7UTB8</accession>
<dbReference type="InterPro" id="IPR002919">
    <property type="entry name" value="TIL_dom"/>
</dbReference>
<dbReference type="SUPFAM" id="SSF57567">
    <property type="entry name" value="Serine protease inhibitors"/>
    <property type="match status" value="1"/>
</dbReference>
<dbReference type="CDD" id="cd19941">
    <property type="entry name" value="TIL"/>
    <property type="match status" value="1"/>
</dbReference>
<feature type="domain" description="TIL" evidence="1">
    <location>
        <begin position="1"/>
        <end position="54"/>
    </location>
</feature>
<dbReference type="Proteomes" id="UP000014760">
    <property type="component" value="Unassembled WGS sequence"/>
</dbReference>
<reference evidence="3" key="3">
    <citation type="submission" date="2015-06" db="UniProtKB">
        <authorList>
            <consortium name="EnsemblMetazoa"/>
        </authorList>
    </citation>
    <scope>IDENTIFICATION</scope>
</reference>
<reference evidence="4" key="1">
    <citation type="submission" date="2012-12" db="EMBL/GenBank/DDBJ databases">
        <authorList>
            <person name="Hellsten U."/>
            <person name="Grimwood J."/>
            <person name="Chapman J.A."/>
            <person name="Shapiro H."/>
            <person name="Aerts A."/>
            <person name="Otillar R.P."/>
            <person name="Terry A.Y."/>
            <person name="Boore J.L."/>
            <person name="Simakov O."/>
            <person name="Marletaz F."/>
            <person name="Cho S.-J."/>
            <person name="Edsinger-Gonzales E."/>
            <person name="Havlak P."/>
            <person name="Kuo D.-H."/>
            <person name="Larsson T."/>
            <person name="Lv J."/>
            <person name="Arendt D."/>
            <person name="Savage R."/>
            <person name="Osoegawa K."/>
            <person name="de Jong P."/>
            <person name="Lindberg D.R."/>
            <person name="Seaver E.C."/>
            <person name="Weisblat D.A."/>
            <person name="Putnam N.H."/>
            <person name="Grigoriev I.V."/>
            <person name="Rokhsar D.S."/>
        </authorList>
    </citation>
    <scope>NUCLEOTIDE SEQUENCE</scope>
    <source>
        <strain evidence="4">I ESC-2004</strain>
    </source>
</reference>
<dbReference type="AlphaFoldDB" id="R7UTB8"/>
<organism evidence="2">
    <name type="scientific">Capitella teleta</name>
    <name type="common">Polychaete worm</name>
    <dbReference type="NCBI Taxonomy" id="283909"/>
    <lineage>
        <taxon>Eukaryota</taxon>
        <taxon>Metazoa</taxon>
        <taxon>Spiralia</taxon>
        <taxon>Lophotrochozoa</taxon>
        <taxon>Annelida</taxon>
        <taxon>Polychaeta</taxon>
        <taxon>Sedentaria</taxon>
        <taxon>Scolecida</taxon>
        <taxon>Capitellidae</taxon>
        <taxon>Capitella</taxon>
    </lineage>
</organism>
<evidence type="ECO:0000259" key="1">
    <source>
        <dbReference type="Pfam" id="PF01826"/>
    </source>
</evidence>
<dbReference type="EnsemblMetazoa" id="CapteT77904">
    <property type="protein sequence ID" value="CapteP77904"/>
    <property type="gene ID" value="CapteG77904"/>
</dbReference>
<dbReference type="EMBL" id="AMQN01000974">
    <property type="status" value="NOT_ANNOTATED_CDS"/>
    <property type="molecule type" value="Genomic_DNA"/>
</dbReference>
<proteinExistence type="predicted"/>
<name>R7UTB8_CAPTE</name>